<evidence type="ECO:0000313" key="2">
    <source>
        <dbReference type="Proteomes" id="UP000632273"/>
    </source>
</evidence>
<sequence length="159" mass="18580">MPYIAYTHHYRSMPTQPYLLSTLPDMHGQLLLEFWHYKAEKVLYARWFGNLTAEEVVRGAQQATALQSWLHCPLLLNDKHQSTGDWSEAMIWLEYEWLPQALQDGLRAIAYVFALDVSNQIVSIEFMKRIQPHIAIEMFYDVPTAWDWLQSQSHAVGLT</sequence>
<gene>
    <name evidence="1" type="ORF">GCM10011383_33940</name>
</gene>
<evidence type="ECO:0000313" key="1">
    <source>
        <dbReference type="EMBL" id="GGF19551.1"/>
    </source>
</evidence>
<organism evidence="1 2">
    <name type="scientific">Hymenobacter cavernae</name>
    <dbReference type="NCBI Taxonomy" id="2044852"/>
    <lineage>
        <taxon>Bacteria</taxon>
        <taxon>Pseudomonadati</taxon>
        <taxon>Bacteroidota</taxon>
        <taxon>Cytophagia</taxon>
        <taxon>Cytophagales</taxon>
        <taxon>Hymenobacteraceae</taxon>
        <taxon>Hymenobacter</taxon>
    </lineage>
</organism>
<dbReference type="EMBL" id="BMHT01000006">
    <property type="protein sequence ID" value="GGF19551.1"/>
    <property type="molecule type" value="Genomic_DNA"/>
</dbReference>
<dbReference type="Proteomes" id="UP000632273">
    <property type="component" value="Unassembled WGS sequence"/>
</dbReference>
<proteinExistence type="predicted"/>
<reference evidence="2" key="1">
    <citation type="journal article" date="2019" name="Int. J. Syst. Evol. Microbiol.">
        <title>The Global Catalogue of Microorganisms (GCM) 10K type strain sequencing project: providing services to taxonomists for standard genome sequencing and annotation.</title>
        <authorList>
            <consortium name="The Broad Institute Genomics Platform"/>
            <consortium name="The Broad Institute Genome Sequencing Center for Infectious Disease"/>
            <person name="Wu L."/>
            <person name="Ma J."/>
        </authorList>
    </citation>
    <scope>NUCLEOTIDE SEQUENCE [LARGE SCALE GENOMIC DNA]</scope>
    <source>
        <strain evidence="2">CGMCC 1.15197</strain>
    </source>
</reference>
<comment type="caution">
    <text evidence="1">The sequence shown here is derived from an EMBL/GenBank/DDBJ whole genome shotgun (WGS) entry which is preliminary data.</text>
</comment>
<evidence type="ECO:0008006" key="3">
    <source>
        <dbReference type="Google" id="ProtNLM"/>
    </source>
</evidence>
<accession>A0ABQ1UI09</accession>
<protein>
    <recommendedName>
        <fullName evidence="3">STAS/SEC14 domain-containing protein</fullName>
    </recommendedName>
</protein>
<keyword evidence="2" id="KW-1185">Reference proteome</keyword>
<name>A0ABQ1UI09_9BACT</name>